<dbReference type="PANTHER" id="PTHR42685:SF22">
    <property type="entry name" value="CONDITIONED MEDIUM FACTOR RECEPTOR 1"/>
    <property type="match status" value="1"/>
</dbReference>
<dbReference type="PANTHER" id="PTHR42685">
    <property type="entry name" value="GERANYLGERANYL DIPHOSPHATE REDUCTASE"/>
    <property type="match status" value="1"/>
</dbReference>
<dbReference type="SUPFAM" id="SSF51905">
    <property type="entry name" value="FAD/NAD(P)-binding domain"/>
    <property type="match status" value="1"/>
</dbReference>
<dbReference type="Gene3D" id="3.30.9.100">
    <property type="match status" value="1"/>
</dbReference>
<dbReference type="InterPro" id="IPR002938">
    <property type="entry name" value="FAD-bd"/>
</dbReference>
<dbReference type="RefSeq" id="WP_284369955.1">
    <property type="nucleotide sequence ID" value="NZ_BSNL01000001.1"/>
</dbReference>
<dbReference type="Pfam" id="PF01494">
    <property type="entry name" value="FAD_binding_3"/>
    <property type="match status" value="1"/>
</dbReference>
<dbReference type="InterPro" id="IPR050407">
    <property type="entry name" value="Geranylgeranyl_reductase"/>
</dbReference>
<evidence type="ECO:0000313" key="3">
    <source>
        <dbReference type="Proteomes" id="UP001161388"/>
    </source>
</evidence>
<reference evidence="2" key="2">
    <citation type="submission" date="2023-01" db="EMBL/GenBank/DDBJ databases">
        <title>Draft genome sequence of Sulfitobacter pacificus strain NBRC 109915.</title>
        <authorList>
            <person name="Sun Q."/>
            <person name="Mori K."/>
        </authorList>
    </citation>
    <scope>NUCLEOTIDE SEQUENCE</scope>
    <source>
        <strain evidence="2">NBRC 109915</strain>
    </source>
</reference>
<accession>A0ABQ5VDF8</accession>
<dbReference type="Gene3D" id="3.50.50.60">
    <property type="entry name" value="FAD/NAD(P)-binding domain"/>
    <property type="match status" value="1"/>
</dbReference>
<comment type="caution">
    <text evidence="2">The sequence shown here is derived from an EMBL/GenBank/DDBJ whole genome shotgun (WGS) entry which is preliminary data.</text>
</comment>
<sequence>MRRHKAQVAVLGAGPAGAIAARQLGLAGIDVLLIDPLTPHKGQGIESFPPSGAPLAEELGLLQAFCAVSDGPAEAMQMVWREAPELRAFEGAGPLLLHRGALHESLREEALRYARALKARVRDVGPCGEGVQLHTDAGKVQCDLVIDARGRHANKRPATDLTALPFTAREDSPAFVMGLEALPDGWFWACSLPEGQVQGVVFQPAAALAGKGAAARAAYLTACLAESDCFPYLSAITVGKPAAAGLSAVGDPVVTARHLLVGDAALARDPIASHGLVHALRSGVQTAIAALTILDPTGDDHAAQSFLRHKHQAAVVAAQLATDRAYADQSRFQTAFWTARSAREVQSAPAALVLQGPVTLAAPLTRAPVLSQDRIYWAPAIKLRVQDDFLTGLGPVTALDVAAACRPAASLQEIANRLGRQHDMPLVFKLLERLTLGGAFVQVRPTA</sequence>
<dbReference type="InterPro" id="IPR036188">
    <property type="entry name" value="FAD/NAD-bd_sf"/>
</dbReference>
<dbReference type="PRINTS" id="PR00420">
    <property type="entry name" value="RNGMNOXGNASE"/>
</dbReference>
<proteinExistence type="predicted"/>
<evidence type="ECO:0000259" key="1">
    <source>
        <dbReference type="Pfam" id="PF01494"/>
    </source>
</evidence>
<dbReference type="Proteomes" id="UP001161388">
    <property type="component" value="Unassembled WGS sequence"/>
</dbReference>
<feature type="domain" description="FAD-binding" evidence="1">
    <location>
        <begin position="6"/>
        <end position="36"/>
    </location>
</feature>
<dbReference type="EMBL" id="BSNL01000001">
    <property type="protein sequence ID" value="GLQ25546.1"/>
    <property type="molecule type" value="Genomic_DNA"/>
</dbReference>
<evidence type="ECO:0000313" key="2">
    <source>
        <dbReference type="EMBL" id="GLQ25546.1"/>
    </source>
</evidence>
<reference evidence="2" key="1">
    <citation type="journal article" date="2014" name="Int. J. Syst. Evol. Microbiol.">
        <title>Complete genome of a new Firmicutes species belonging to the dominant human colonic microbiota ('Ruminococcus bicirculans') reveals two chromosomes and a selective capacity to utilize plant glucans.</title>
        <authorList>
            <consortium name="NISC Comparative Sequencing Program"/>
            <person name="Wegmann U."/>
            <person name="Louis P."/>
            <person name="Goesmann A."/>
            <person name="Henrissat B."/>
            <person name="Duncan S.H."/>
            <person name="Flint H.J."/>
        </authorList>
    </citation>
    <scope>NUCLEOTIDE SEQUENCE</scope>
    <source>
        <strain evidence="2">NBRC 109915</strain>
    </source>
</reference>
<gene>
    <name evidence="2" type="ORF">GCM10007927_03490</name>
</gene>
<organism evidence="2 3">
    <name type="scientific">Sulfitobacter pacificus</name>
    <dbReference type="NCBI Taxonomy" id="1499314"/>
    <lineage>
        <taxon>Bacteria</taxon>
        <taxon>Pseudomonadati</taxon>
        <taxon>Pseudomonadota</taxon>
        <taxon>Alphaproteobacteria</taxon>
        <taxon>Rhodobacterales</taxon>
        <taxon>Roseobacteraceae</taxon>
        <taxon>Sulfitobacter</taxon>
    </lineage>
</organism>
<name>A0ABQ5VDF8_9RHOB</name>
<dbReference type="Pfam" id="PF04820">
    <property type="entry name" value="Trp_halogenase"/>
    <property type="match status" value="1"/>
</dbReference>
<dbReference type="InterPro" id="IPR006905">
    <property type="entry name" value="Flavin_halogenase"/>
</dbReference>
<keyword evidence="3" id="KW-1185">Reference proteome</keyword>
<protein>
    <recommendedName>
        <fullName evidence="1">FAD-binding domain-containing protein</fullName>
    </recommendedName>
</protein>